<dbReference type="NCBIfam" id="TIGR02595">
    <property type="entry name" value="PEP_CTERM"/>
    <property type="match status" value="1"/>
</dbReference>
<organism evidence="3 4">
    <name type="scientific">Marinobacter salsuginis</name>
    <dbReference type="NCBI Taxonomy" id="418719"/>
    <lineage>
        <taxon>Bacteria</taxon>
        <taxon>Pseudomonadati</taxon>
        <taxon>Pseudomonadota</taxon>
        <taxon>Gammaproteobacteria</taxon>
        <taxon>Pseudomonadales</taxon>
        <taxon>Marinobacteraceae</taxon>
        <taxon>Marinobacter</taxon>
    </lineage>
</organism>
<feature type="domain" description="Ice-binding protein C-terminal" evidence="2">
    <location>
        <begin position="239"/>
        <end position="261"/>
    </location>
</feature>
<dbReference type="InterPro" id="IPR013424">
    <property type="entry name" value="Ice-binding_C"/>
</dbReference>
<dbReference type="AlphaFoldDB" id="A0A5M3PIM7"/>
<accession>A0A5M3PIM7</accession>
<name>A0A5M3PIM7_9GAMM</name>
<evidence type="ECO:0000313" key="3">
    <source>
        <dbReference type="EMBL" id="GBO82740.1"/>
    </source>
</evidence>
<evidence type="ECO:0000256" key="1">
    <source>
        <dbReference type="SAM" id="SignalP"/>
    </source>
</evidence>
<proteinExistence type="predicted"/>
<keyword evidence="4" id="KW-1185">Reference proteome</keyword>
<feature type="chain" id="PRO_5024331801" description="Ice-binding protein C-terminal domain-containing protein" evidence="1">
    <location>
        <begin position="21"/>
        <end position="264"/>
    </location>
</feature>
<sequence>MKLARTTLAVACLSAMSAQAAFINDGSEANLSEIINDNLIVSGPSVNVLGDTKNNDVSTEPFFTSSPDGSNSTATFLIEITSMLSKQSFGIYNGDDYVELFNGADEGSFTTSGGYNGPVTDNANRAQVSFDISGGSYSVYVNNQKKGTFASEEFGFYLGYGGAPVIYSDAERNGGVERFVAIQGKGQRINLGSEITYGCSEQTPEKCVLWENDDYILGFEDGSDMDYNDMLVYVEDIVPVPEPGTLALLGIGLFGLGVVRRRKA</sequence>
<protein>
    <recommendedName>
        <fullName evidence="2">Ice-binding protein C-terminal domain-containing protein</fullName>
    </recommendedName>
</protein>
<dbReference type="EMBL" id="BGZH01000001">
    <property type="protein sequence ID" value="GBO82740.1"/>
    <property type="molecule type" value="Genomic_DNA"/>
</dbReference>
<dbReference type="Proteomes" id="UP000340077">
    <property type="component" value="Unassembled WGS sequence"/>
</dbReference>
<feature type="signal peptide" evidence="1">
    <location>
        <begin position="1"/>
        <end position="20"/>
    </location>
</feature>
<reference evidence="3 4" key="1">
    <citation type="journal article" date="2019" name="J. Gen. Appl. Microbiol.">
        <title>Aerobic degradation of cis-dichloroethene by the marine bacterium Marinobacter salsuginis strain 5N-3.</title>
        <authorList>
            <person name="Inoue Y."/>
            <person name="Fukunaga Y."/>
            <person name="Katsumata H."/>
            <person name="Ohji S."/>
            <person name="Hosoyama A."/>
            <person name="Mori K."/>
            <person name="Ando K."/>
        </authorList>
    </citation>
    <scope>NUCLEOTIDE SEQUENCE [LARGE SCALE GENOMIC DNA]</scope>
    <source>
        <strain evidence="3 4">5N-3</strain>
    </source>
</reference>
<comment type="caution">
    <text evidence="3">The sequence shown here is derived from an EMBL/GenBank/DDBJ whole genome shotgun (WGS) entry which is preliminary data.</text>
</comment>
<keyword evidence="1" id="KW-0732">Signal</keyword>
<dbReference type="Pfam" id="PF07589">
    <property type="entry name" value="PEP-CTERM"/>
    <property type="match status" value="1"/>
</dbReference>
<dbReference type="RefSeq" id="WP_227514495.1">
    <property type="nucleotide sequence ID" value="NZ_BGZH01000001.1"/>
</dbReference>
<evidence type="ECO:0000259" key="2">
    <source>
        <dbReference type="Pfam" id="PF07589"/>
    </source>
</evidence>
<gene>
    <name evidence="3" type="ORF">MS5N3_01910</name>
</gene>
<evidence type="ECO:0000313" key="4">
    <source>
        <dbReference type="Proteomes" id="UP000340077"/>
    </source>
</evidence>